<keyword evidence="3" id="KW-0229">DNA integration</keyword>
<dbReference type="InterPro" id="IPR050808">
    <property type="entry name" value="Phage_Integrase"/>
</dbReference>
<keyword evidence="8" id="KW-1185">Reference proteome</keyword>
<evidence type="ECO:0000256" key="2">
    <source>
        <dbReference type="ARBA" id="ARBA00008857"/>
    </source>
</evidence>
<comment type="caution">
    <text evidence="7">The sequence shown here is derived from an EMBL/GenBank/DDBJ whole genome shotgun (WGS) entry which is preliminary data.</text>
</comment>
<reference evidence="7 8" key="1">
    <citation type="journal article" date="2021" name="ISME Commun">
        <title>Automated analysis of genomic sequences facilitates high-throughput and comprehensive description of bacteria.</title>
        <authorList>
            <person name="Hitch T.C.A."/>
        </authorList>
    </citation>
    <scope>NUCLEOTIDE SEQUENCE [LARGE SCALE GENOMIC DNA]</scope>
    <source>
        <strain evidence="7 8">Sanger_31</strain>
    </source>
</reference>
<evidence type="ECO:0000256" key="5">
    <source>
        <dbReference type="ARBA" id="ARBA00023172"/>
    </source>
</evidence>
<dbReference type="Proteomes" id="UP001208131">
    <property type="component" value="Unassembled WGS sequence"/>
</dbReference>
<evidence type="ECO:0000259" key="6">
    <source>
        <dbReference type="PROSITE" id="PS51898"/>
    </source>
</evidence>
<dbReference type="PANTHER" id="PTHR30629">
    <property type="entry name" value="PROPHAGE INTEGRASE"/>
    <property type="match status" value="1"/>
</dbReference>
<dbReference type="InterPro" id="IPR010998">
    <property type="entry name" value="Integrase_recombinase_N"/>
</dbReference>
<comment type="similarity">
    <text evidence="2">Belongs to the 'phage' integrase family.</text>
</comment>
<evidence type="ECO:0000313" key="8">
    <source>
        <dbReference type="Proteomes" id="UP001208131"/>
    </source>
</evidence>
<dbReference type="AlphaFoldDB" id="A0AAE3IL27"/>
<evidence type="ECO:0000313" key="7">
    <source>
        <dbReference type="EMBL" id="MCU6706472.1"/>
    </source>
</evidence>
<evidence type="ECO:0000256" key="1">
    <source>
        <dbReference type="ARBA" id="ARBA00003283"/>
    </source>
</evidence>
<dbReference type="GO" id="GO:0003677">
    <property type="term" value="F:DNA binding"/>
    <property type="evidence" value="ECO:0007669"/>
    <property type="project" value="UniProtKB-KW"/>
</dbReference>
<dbReference type="GO" id="GO:0006310">
    <property type="term" value="P:DNA recombination"/>
    <property type="evidence" value="ECO:0007669"/>
    <property type="project" value="UniProtKB-KW"/>
</dbReference>
<feature type="domain" description="Tyr recombinase" evidence="6">
    <location>
        <begin position="189"/>
        <end position="389"/>
    </location>
</feature>
<dbReference type="GO" id="GO:0015074">
    <property type="term" value="P:DNA integration"/>
    <property type="evidence" value="ECO:0007669"/>
    <property type="project" value="UniProtKB-KW"/>
</dbReference>
<dbReference type="CDD" id="cd01189">
    <property type="entry name" value="INT_ICEBs1_C_like"/>
    <property type="match status" value="1"/>
</dbReference>
<dbReference type="Gene3D" id="1.10.150.130">
    <property type="match status" value="1"/>
</dbReference>
<dbReference type="EMBL" id="JAOQJZ010000012">
    <property type="protein sequence ID" value="MCU6706472.1"/>
    <property type="molecule type" value="Genomic_DNA"/>
</dbReference>
<organism evidence="7 8">
    <name type="scientific">Hominimerdicola aceti</name>
    <dbReference type="NCBI Taxonomy" id="2981726"/>
    <lineage>
        <taxon>Bacteria</taxon>
        <taxon>Bacillati</taxon>
        <taxon>Bacillota</taxon>
        <taxon>Clostridia</taxon>
        <taxon>Eubacteriales</taxon>
        <taxon>Oscillospiraceae</taxon>
        <taxon>Hominimerdicola</taxon>
    </lineage>
</organism>
<dbReference type="InterPro" id="IPR002104">
    <property type="entry name" value="Integrase_catalytic"/>
</dbReference>
<evidence type="ECO:0000256" key="3">
    <source>
        <dbReference type="ARBA" id="ARBA00022908"/>
    </source>
</evidence>
<evidence type="ECO:0000256" key="4">
    <source>
        <dbReference type="ARBA" id="ARBA00023125"/>
    </source>
</evidence>
<dbReference type="Gene3D" id="1.10.443.10">
    <property type="entry name" value="Intergrase catalytic core"/>
    <property type="match status" value="1"/>
</dbReference>
<keyword evidence="4" id="KW-0238">DNA-binding</keyword>
<dbReference type="RefSeq" id="WP_267301624.1">
    <property type="nucleotide sequence ID" value="NZ_JAOQJZ010000012.1"/>
</dbReference>
<dbReference type="SUPFAM" id="SSF56349">
    <property type="entry name" value="DNA breaking-rejoining enzymes"/>
    <property type="match status" value="1"/>
</dbReference>
<dbReference type="InterPro" id="IPR013762">
    <property type="entry name" value="Integrase-like_cat_sf"/>
</dbReference>
<dbReference type="InterPro" id="IPR004107">
    <property type="entry name" value="Integrase_SAM-like_N"/>
</dbReference>
<accession>A0AAE3IL27</accession>
<dbReference type="InterPro" id="IPR011010">
    <property type="entry name" value="DNA_brk_join_enz"/>
</dbReference>
<proteinExistence type="inferred from homology"/>
<dbReference type="Pfam" id="PF14659">
    <property type="entry name" value="Phage_int_SAM_3"/>
    <property type="match status" value="1"/>
</dbReference>
<name>A0AAE3IL27_9FIRM</name>
<dbReference type="Pfam" id="PF00589">
    <property type="entry name" value="Phage_integrase"/>
    <property type="match status" value="1"/>
</dbReference>
<comment type="function">
    <text evidence="1">Site-specific tyrosine recombinase, which acts by catalyzing the cutting and rejoining of the recombining DNA molecules.</text>
</comment>
<sequence>MANVGNKKTRHIKNLGSVYYDNNRAKWIGQITIGKYDNGRVKVKRFVGSNQNDVIDKMRKYNKTHANNMILDEIKNSSGDILVSEYFHNYMLTVKKIRLKRASYTRELGTLNNHVIPYIGEYRMNELTTEIIQNEVLNKLIYRGYSFSTIHKAYVLINQCLKYAYHQHIISNNPCDFVAEPSKKIFTRKPIRFFTDEEIAKFINCATLKDSSNQYKYTNGVALVILMYTGLRAGELMALQWQDVNLKSNYLNIHKNVVTYYDDNNERKVANQEDTKTQTHRFVYLTKSAKSYLKHLYLTRKPRSNDYLVITTSKRSIDSLETTYHSICKRANILNPQGLHTLRHTYASLLIRKKVDIKIISETLGHASVAFTYNTYVHLIEEEKAKTIKEIDI</sequence>
<dbReference type="PANTHER" id="PTHR30629:SF2">
    <property type="entry name" value="PROPHAGE INTEGRASE INTS-RELATED"/>
    <property type="match status" value="1"/>
</dbReference>
<gene>
    <name evidence="7" type="ORF">OCV57_11130</name>
</gene>
<keyword evidence="5" id="KW-0233">DNA recombination</keyword>
<dbReference type="PROSITE" id="PS51898">
    <property type="entry name" value="TYR_RECOMBINASE"/>
    <property type="match status" value="1"/>
</dbReference>
<protein>
    <submittedName>
        <fullName evidence="7">Site-specific integrase</fullName>
    </submittedName>
</protein>